<dbReference type="Proteomes" id="UP000298180">
    <property type="component" value="Unassembled WGS sequence"/>
</dbReference>
<protein>
    <submittedName>
        <fullName evidence="1">Uncharacterized protein</fullName>
    </submittedName>
</protein>
<name>A0A4Z0C401_9BURK</name>
<comment type="caution">
    <text evidence="1">The sequence shown here is derived from an EMBL/GenBank/DDBJ whole genome shotgun (WGS) entry which is preliminary data.</text>
</comment>
<reference evidence="1 2" key="1">
    <citation type="submission" date="2019-03" db="EMBL/GenBank/DDBJ databases">
        <title>Ramlibacter henchirensis DSM 14656, whole genome shotgun sequence.</title>
        <authorList>
            <person name="Zhang X."/>
            <person name="Feng G."/>
            <person name="Zhu H."/>
        </authorList>
    </citation>
    <scope>NUCLEOTIDE SEQUENCE [LARGE SCALE GENOMIC DNA]</scope>
    <source>
        <strain evidence="1 2">DSM 14656</strain>
    </source>
</reference>
<dbReference type="Pfam" id="PF21851">
    <property type="entry name" value="DUF6910"/>
    <property type="match status" value="1"/>
</dbReference>
<sequence length="77" mass="8097">MFTAVAEDTADAYRDGACLASVVGWMDAAGQVRACEQLAGAPKVEGVALAGDGRLWMVTDADDPDQPSELLEVKWSP</sequence>
<dbReference type="InterPro" id="IPR053852">
    <property type="entry name" value="DUF6910"/>
</dbReference>
<dbReference type="OrthoDB" id="8357313at2"/>
<evidence type="ECO:0000313" key="1">
    <source>
        <dbReference type="EMBL" id="TFZ05682.1"/>
    </source>
</evidence>
<keyword evidence="2" id="KW-1185">Reference proteome</keyword>
<organism evidence="1 2">
    <name type="scientific">Ramlibacter henchirensis</name>
    <dbReference type="NCBI Taxonomy" id="204072"/>
    <lineage>
        <taxon>Bacteria</taxon>
        <taxon>Pseudomonadati</taxon>
        <taxon>Pseudomonadota</taxon>
        <taxon>Betaproteobacteria</taxon>
        <taxon>Burkholderiales</taxon>
        <taxon>Comamonadaceae</taxon>
        <taxon>Ramlibacter</taxon>
    </lineage>
</organism>
<gene>
    <name evidence="1" type="ORF">EZ313_03195</name>
</gene>
<dbReference type="AlphaFoldDB" id="A0A4Z0C401"/>
<accession>A0A4Z0C401</accession>
<proteinExistence type="predicted"/>
<evidence type="ECO:0000313" key="2">
    <source>
        <dbReference type="Proteomes" id="UP000298180"/>
    </source>
</evidence>
<dbReference type="EMBL" id="SMLM01000001">
    <property type="protein sequence ID" value="TFZ05682.1"/>
    <property type="molecule type" value="Genomic_DNA"/>
</dbReference>